<proteinExistence type="predicted"/>
<feature type="transmembrane region" description="Helical" evidence="5">
    <location>
        <begin position="295"/>
        <end position="317"/>
    </location>
</feature>
<feature type="transmembrane region" description="Helical" evidence="5">
    <location>
        <begin position="150"/>
        <end position="172"/>
    </location>
</feature>
<evidence type="ECO:0000256" key="5">
    <source>
        <dbReference type="SAM" id="Phobius"/>
    </source>
</evidence>
<keyword evidence="3 5" id="KW-1133">Transmembrane helix</keyword>
<dbReference type="GO" id="GO:1902600">
    <property type="term" value="P:proton transmembrane transport"/>
    <property type="evidence" value="ECO:0007669"/>
    <property type="project" value="InterPro"/>
</dbReference>
<dbReference type="Pfam" id="PF00999">
    <property type="entry name" value="Na_H_Exchanger"/>
    <property type="match status" value="1"/>
</dbReference>
<feature type="transmembrane region" description="Helical" evidence="5">
    <location>
        <begin position="112"/>
        <end position="130"/>
    </location>
</feature>
<dbReference type="GO" id="GO:0015297">
    <property type="term" value="F:antiporter activity"/>
    <property type="evidence" value="ECO:0007669"/>
    <property type="project" value="InterPro"/>
</dbReference>
<dbReference type="PANTHER" id="PTHR31102:SF1">
    <property type="entry name" value="CATION_H+ EXCHANGER DOMAIN-CONTAINING PROTEIN"/>
    <property type="match status" value="1"/>
</dbReference>
<evidence type="ECO:0000256" key="4">
    <source>
        <dbReference type="ARBA" id="ARBA00023136"/>
    </source>
</evidence>
<comment type="subcellular location">
    <subcellularLocation>
        <location evidence="1">Membrane</location>
        <topology evidence="1">Multi-pass membrane protein</topology>
    </subcellularLocation>
</comment>
<evidence type="ECO:0000313" key="8">
    <source>
        <dbReference type="Proteomes" id="UP000215413"/>
    </source>
</evidence>
<dbReference type="InterPro" id="IPR006153">
    <property type="entry name" value="Cation/H_exchanger_TM"/>
</dbReference>
<dbReference type="Proteomes" id="UP000215413">
    <property type="component" value="Unassembled WGS sequence"/>
</dbReference>
<name>A0A233V2E6_FINMA</name>
<feature type="transmembrane region" description="Helical" evidence="5">
    <location>
        <begin position="329"/>
        <end position="348"/>
    </location>
</feature>
<feature type="transmembrane region" description="Helical" evidence="5">
    <location>
        <begin position="184"/>
        <end position="204"/>
    </location>
</feature>
<accession>A0A233V2E6</accession>
<feature type="transmembrane region" description="Helical" evidence="5">
    <location>
        <begin position="26"/>
        <end position="45"/>
    </location>
</feature>
<protein>
    <submittedName>
        <fullName evidence="7">Potassium transporter</fullName>
    </submittedName>
</protein>
<reference evidence="8" key="1">
    <citation type="submission" date="2017-04" db="EMBL/GenBank/DDBJ databases">
        <title>Finegoldia magna isolated from orthopedic joint implant-associated infections.</title>
        <authorList>
            <person name="Bjorklund S."/>
            <person name="Bruggemann H."/>
            <person name="Jensen A."/>
            <person name="Hellmark B."/>
            <person name="Soderquist B."/>
        </authorList>
    </citation>
    <scope>NUCLEOTIDE SEQUENCE [LARGE SCALE GENOMIC DNA]</scope>
    <source>
        <strain evidence="8">CCUG 54800</strain>
    </source>
</reference>
<dbReference type="InterPro" id="IPR038770">
    <property type="entry name" value="Na+/solute_symporter_sf"/>
</dbReference>
<dbReference type="RefSeq" id="WP_094206352.1">
    <property type="nucleotide sequence ID" value="NZ_NDYC01000043.1"/>
</dbReference>
<dbReference type="InterPro" id="IPR051843">
    <property type="entry name" value="CPA1_transporter"/>
</dbReference>
<gene>
    <name evidence="7" type="ORF">B9N49_08590</name>
</gene>
<evidence type="ECO:0000256" key="3">
    <source>
        <dbReference type="ARBA" id="ARBA00022989"/>
    </source>
</evidence>
<dbReference type="EMBL" id="NDYC01000043">
    <property type="protein sequence ID" value="OXZ26551.1"/>
    <property type="molecule type" value="Genomic_DNA"/>
</dbReference>
<feature type="transmembrane region" description="Helical" evidence="5">
    <location>
        <begin position="84"/>
        <end position="106"/>
    </location>
</feature>
<feature type="transmembrane region" description="Helical" evidence="5">
    <location>
        <begin position="360"/>
        <end position="383"/>
    </location>
</feature>
<dbReference type="AlphaFoldDB" id="A0A233V2E6"/>
<organism evidence="7 8">
    <name type="scientific">Finegoldia magna</name>
    <name type="common">Peptostreptococcus magnus</name>
    <dbReference type="NCBI Taxonomy" id="1260"/>
    <lineage>
        <taxon>Bacteria</taxon>
        <taxon>Bacillati</taxon>
        <taxon>Bacillota</taxon>
        <taxon>Tissierellia</taxon>
        <taxon>Tissierellales</taxon>
        <taxon>Peptoniphilaceae</taxon>
        <taxon>Finegoldia</taxon>
    </lineage>
</organism>
<evidence type="ECO:0000256" key="1">
    <source>
        <dbReference type="ARBA" id="ARBA00004141"/>
    </source>
</evidence>
<feature type="transmembrane region" description="Helical" evidence="5">
    <location>
        <begin position="269"/>
        <end position="289"/>
    </location>
</feature>
<dbReference type="Gene3D" id="1.20.1530.20">
    <property type="match status" value="1"/>
</dbReference>
<comment type="caution">
    <text evidence="7">The sequence shown here is derived from an EMBL/GenBank/DDBJ whole genome shotgun (WGS) entry which is preliminary data.</text>
</comment>
<keyword evidence="4 5" id="KW-0472">Membrane</keyword>
<dbReference type="PANTHER" id="PTHR31102">
    <property type="match status" value="1"/>
</dbReference>
<keyword evidence="2 5" id="KW-0812">Transmembrane</keyword>
<evidence type="ECO:0000256" key="2">
    <source>
        <dbReference type="ARBA" id="ARBA00022692"/>
    </source>
</evidence>
<dbReference type="GO" id="GO:0016020">
    <property type="term" value="C:membrane"/>
    <property type="evidence" value="ECO:0007669"/>
    <property type="project" value="UniProtKB-SubCell"/>
</dbReference>
<evidence type="ECO:0000259" key="6">
    <source>
        <dbReference type="Pfam" id="PF00999"/>
    </source>
</evidence>
<sequence length="389" mass="42340">MLKSIAIIIILSLILGKFFKKIKLPPILAFLIVGITLGPFAMNLIDKKILDISSEIRTIALVIILTRAGLSLDIDDLKKIGRPAVLMCFVPAVFEMCAVGILAPIFLKVDVLDAFIIGSIIAAVSPAVVVPRMIRLIEEGYGDEHKIPQLILAGSSCDDVFCIVVFTSLTSLAQTGDINVFKFIAIPFSILIGSVVGAGIGFLLVKFFKKFHMRDTVKVLIVLSISFLLLELEKITPIPFSGLIAIMAMSMVVKKIYEDLAERLSEKYNKLWVGAEIFLFVLVGATVNVKYAINSGIMVVVLVICALIFRMIGVYTSVLKTKLTPKERLFCMIAYTPKATVQAAIGAIPLSMGLKVGDMALTVAVISILITAPFGAIMVDNLYKKLLTR</sequence>
<feature type="domain" description="Cation/H+ exchanger transmembrane" evidence="6">
    <location>
        <begin position="11"/>
        <end position="378"/>
    </location>
</feature>
<evidence type="ECO:0000313" key="7">
    <source>
        <dbReference type="EMBL" id="OXZ26551.1"/>
    </source>
</evidence>